<keyword evidence="6" id="KW-1185">Reference proteome</keyword>
<sequence length="173" mass="19217">MDASEMTMAFFNSQNTPLYSAGWTPKGTGGYAGTCIFLIILAIIYRSLFALKHILEARWADQAWNRRYIVVADKQPVSEQIQRDPDAKTAILTANGVEETVKVLHKPTRGVQPWRFSVDLPRAALVTVIGGIGYLLMLAVMTLNVGYFLSILAGTFVGEIAVGRYNQIMEEHH</sequence>
<keyword evidence="4" id="KW-0813">Transport</keyword>
<keyword evidence="2 4" id="KW-1133">Transmembrane helix</keyword>
<dbReference type="OrthoDB" id="73901at2759"/>
<evidence type="ECO:0000313" key="6">
    <source>
        <dbReference type="Proteomes" id="UP000053259"/>
    </source>
</evidence>
<keyword evidence="3 4" id="KW-0472">Membrane</keyword>
<dbReference type="GO" id="GO:0005886">
    <property type="term" value="C:plasma membrane"/>
    <property type="evidence" value="ECO:0007669"/>
    <property type="project" value="TreeGrafter"/>
</dbReference>
<comment type="similarity">
    <text evidence="4">Belongs to the copper transporter (Ctr) (TC 1.A.56) family. SLC31A subfamily.</text>
</comment>
<evidence type="ECO:0000256" key="3">
    <source>
        <dbReference type="ARBA" id="ARBA00023136"/>
    </source>
</evidence>
<comment type="subcellular location">
    <subcellularLocation>
        <location evidence="4">Membrane</location>
        <topology evidence="4">Multi-pass membrane protein</topology>
    </subcellularLocation>
</comment>
<dbReference type="GO" id="GO:0005375">
    <property type="term" value="F:copper ion transmembrane transporter activity"/>
    <property type="evidence" value="ECO:0007669"/>
    <property type="project" value="UniProtKB-UniRule"/>
</dbReference>
<evidence type="ECO:0000256" key="4">
    <source>
        <dbReference type="RuleBase" id="RU367022"/>
    </source>
</evidence>
<dbReference type="InterPro" id="IPR007274">
    <property type="entry name" value="Cop_transporter"/>
</dbReference>
<keyword evidence="4" id="KW-0186">Copper</keyword>
<dbReference type="Proteomes" id="UP000053259">
    <property type="component" value="Unassembled WGS sequence"/>
</dbReference>
<dbReference type="VEuPathDB" id="FungiDB:PV09_00419"/>
<dbReference type="RefSeq" id="XP_016219415.1">
    <property type="nucleotide sequence ID" value="XM_016353158.1"/>
</dbReference>
<dbReference type="HOGENOM" id="CLU_090404_1_1_1"/>
<feature type="transmembrane region" description="Helical" evidence="4">
    <location>
        <begin position="123"/>
        <end position="141"/>
    </location>
</feature>
<dbReference type="PANTHER" id="PTHR12483">
    <property type="entry name" value="SOLUTE CARRIER FAMILY 31 COPPER TRANSPORTERS"/>
    <property type="match status" value="1"/>
</dbReference>
<protein>
    <recommendedName>
        <fullName evidence="4">Copper transport protein</fullName>
    </recommendedName>
</protein>
<accession>A0A0D1Y3Q0</accession>
<evidence type="ECO:0000256" key="2">
    <source>
        <dbReference type="ARBA" id="ARBA00022989"/>
    </source>
</evidence>
<feature type="transmembrane region" description="Helical" evidence="4">
    <location>
        <begin position="29"/>
        <end position="49"/>
    </location>
</feature>
<gene>
    <name evidence="5" type="ORF">PV09_00419</name>
</gene>
<reference evidence="5 6" key="1">
    <citation type="submission" date="2015-01" db="EMBL/GenBank/DDBJ databases">
        <title>The Genome Sequence of Ochroconis gallopava CBS43764.</title>
        <authorList>
            <consortium name="The Broad Institute Genomics Platform"/>
            <person name="Cuomo C."/>
            <person name="de Hoog S."/>
            <person name="Gorbushina A."/>
            <person name="Stielow B."/>
            <person name="Teixiera M."/>
            <person name="Abouelleil A."/>
            <person name="Chapman S.B."/>
            <person name="Priest M."/>
            <person name="Young S.K."/>
            <person name="Wortman J."/>
            <person name="Nusbaum C."/>
            <person name="Birren B."/>
        </authorList>
    </citation>
    <scope>NUCLEOTIDE SEQUENCE [LARGE SCALE GENOMIC DNA]</scope>
    <source>
        <strain evidence="5 6">CBS 43764</strain>
    </source>
</reference>
<dbReference type="InParanoid" id="A0A0D1Y3Q0"/>
<name>A0A0D1Y3Q0_9PEZI</name>
<proteinExistence type="inferred from homology"/>
<dbReference type="GeneID" id="27308392"/>
<dbReference type="EMBL" id="KN847529">
    <property type="protein sequence ID" value="KIW09546.1"/>
    <property type="molecule type" value="Genomic_DNA"/>
</dbReference>
<keyword evidence="4" id="KW-0187">Copper transport</keyword>
<keyword evidence="1 4" id="KW-0812">Transmembrane</keyword>
<keyword evidence="4" id="KW-0406">Ion transport</keyword>
<dbReference type="Pfam" id="PF04145">
    <property type="entry name" value="Ctr"/>
    <property type="match status" value="1"/>
</dbReference>
<dbReference type="AlphaFoldDB" id="A0A0D1Y3Q0"/>
<organism evidence="5 6">
    <name type="scientific">Verruconis gallopava</name>
    <dbReference type="NCBI Taxonomy" id="253628"/>
    <lineage>
        <taxon>Eukaryota</taxon>
        <taxon>Fungi</taxon>
        <taxon>Dikarya</taxon>
        <taxon>Ascomycota</taxon>
        <taxon>Pezizomycotina</taxon>
        <taxon>Dothideomycetes</taxon>
        <taxon>Pleosporomycetidae</taxon>
        <taxon>Venturiales</taxon>
        <taxon>Sympoventuriaceae</taxon>
        <taxon>Verruconis</taxon>
    </lineage>
</organism>
<evidence type="ECO:0000256" key="1">
    <source>
        <dbReference type="ARBA" id="ARBA00022692"/>
    </source>
</evidence>
<dbReference type="PANTHER" id="PTHR12483:SF120">
    <property type="entry name" value="HIGH-AFFINITY COPPER TRANSPORTER CTRA2"/>
    <property type="match status" value="1"/>
</dbReference>
<dbReference type="STRING" id="253628.A0A0D1Y3Q0"/>
<evidence type="ECO:0000313" key="5">
    <source>
        <dbReference type="EMBL" id="KIW09546.1"/>
    </source>
</evidence>